<dbReference type="PIRSF" id="PIRSF000505">
    <property type="entry name" value="EPSPS"/>
    <property type="match status" value="1"/>
</dbReference>
<dbReference type="GO" id="GO:0005737">
    <property type="term" value="C:cytoplasm"/>
    <property type="evidence" value="ECO:0007669"/>
    <property type="project" value="UniProtKB-SubCell"/>
</dbReference>
<feature type="domain" description="Enolpyruvate transferase" evidence="9">
    <location>
        <begin position="16"/>
        <end position="421"/>
    </location>
</feature>
<evidence type="ECO:0000313" key="11">
    <source>
        <dbReference type="Proteomes" id="UP000000844"/>
    </source>
</evidence>
<dbReference type="PANTHER" id="PTHR21090:SF5">
    <property type="entry name" value="PENTAFUNCTIONAL AROM POLYPEPTIDE"/>
    <property type="match status" value="1"/>
</dbReference>
<accession>D3QBT8</accession>
<comment type="subunit">
    <text evidence="8">Monomer.</text>
</comment>
<evidence type="ECO:0000256" key="3">
    <source>
        <dbReference type="ARBA" id="ARBA00022490"/>
    </source>
</evidence>
<comment type="subcellular location">
    <subcellularLocation>
        <location evidence="8">Cytoplasm</location>
    </subcellularLocation>
</comment>
<dbReference type="InterPro" id="IPR013792">
    <property type="entry name" value="RNA3'P_cycl/enolpyr_Trfase_a/b"/>
</dbReference>
<feature type="binding site" evidence="8">
    <location>
        <position position="414"/>
    </location>
    <ligand>
        <name>phosphoenolpyruvate</name>
        <dbReference type="ChEBI" id="CHEBI:58702"/>
    </ligand>
</feature>
<dbReference type="InterPro" id="IPR023193">
    <property type="entry name" value="EPSP_synthase_CS"/>
</dbReference>
<evidence type="ECO:0000256" key="4">
    <source>
        <dbReference type="ARBA" id="ARBA00022605"/>
    </source>
</evidence>
<feature type="binding site" evidence="8">
    <location>
        <position position="175"/>
    </location>
    <ligand>
        <name>3-phosphoshikimate</name>
        <dbReference type="ChEBI" id="CHEBI:145989"/>
    </ligand>
</feature>
<dbReference type="KEGG" id="sna:Snas_5192"/>
<dbReference type="RefSeq" id="WP_013020398.1">
    <property type="nucleotide sequence ID" value="NC_013947.1"/>
</dbReference>
<feature type="binding site" evidence="8">
    <location>
        <position position="36"/>
    </location>
    <ligand>
        <name>3-phosphoshikimate</name>
        <dbReference type="ChEBI" id="CHEBI:145989"/>
    </ligand>
</feature>
<comment type="pathway">
    <text evidence="1 8">Metabolic intermediate biosynthesis; chorismate biosynthesis; chorismate from D-erythrose 4-phosphate and phosphoenolpyruvate: step 6/7.</text>
</comment>
<sequence length="431" mass="44952">MNDTRAPEELRWPAPQAPGAVRGRVSIPGSKSMMSRVLVLTAASHGASSVAAPLLARDSALMVAGLQAMGIRVVTTDDALWMVHPRAPQGPAAVDCGLAGTVMRFLPPLAAVAHGPITFDGDPYARKRPMAPLLRALTALGVSVDAASESLPFTIQGTGRISGGEITIDASSSSQFLSGLLLSAPRYDRGIVLRHQGPPVPSRPHVRMTVDMLRAAGAAVDDSRPNVWEVEPGQLGGRAWHVEPDLSNAAPFLAAALVTGGEVTVPDWPATTSQPGDLLRDLFTQLGGRAVLSHDGLTITGSGSVRGIDADLSEAGELTPVVAAVCALADSPSTLRGIGHLRGHETDRLAALTAELNRLGGDVTETDDGLRIRPRPLHGSVVDTYDDHRMAQAAAVLGLAVPDVVLSDVACTSKTLPQFPQLWTELVGARP</sequence>
<keyword evidence="3 8" id="KW-0963">Cytoplasm</keyword>
<organism evidence="10 11">
    <name type="scientific">Stackebrandtia nassauensis (strain DSM 44728 / CIP 108903 / NRRL B-16338 / NBRC 102104 / LLR-40K-21)</name>
    <dbReference type="NCBI Taxonomy" id="446470"/>
    <lineage>
        <taxon>Bacteria</taxon>
        <taxon>Bacillati</taxon>
        <taxon>Actinomycetota</taxon>
        <taxon>Actinomycetes</taxon>
        <taxon>Glycomycetales</taxon>
        <taxon>Glycomycetaceae</taxon>
        <taxon>Stackebrandtia</taxon>
    </lineage>
</organism>
<evidence type="ECO:0000313" key="10">
    <source>
        <dbReference type="EMBL" id="ADD44827.1"/>
    </source>
</evidence>
<comment type="catalytic activity">
    <reaction evidence="7">
        <text>3-phosphoshikimate + phosphoenolpyruvate = 5-O-(1-carboxyvinyl)-3-phosphoshikimate + phosphate</text>
        <dbReference type="Rhea" id="RHEA:21256"/>
        <dbReference type="ChEBI" id="CHEBI:43474"/>
        <dbReference type="ChEBI" id="CHEBI:57701"/>
        <dbReference type="ChEBI" id="CHEBI:58702"/>
        <dbReference type="ChEBI" id="CHEBI:145989"/>
        <dbReference type="EC" id="2.5.1.19"/>
    </reaction>
    <physiologicalReaction direction="left-to-right" evidence="7">
        <dbReference type="Rhea" id="RHEA:21257"/>
    </physiologicalReaction>
</comment>
<evidence type="ECO:0000256" key="5">
    <source>
        <dbReference type="ARBA" id="ARBA00022679"/>
    </source>
</evidence>
<reference evidence="10 11" key="1">
    <citation type="journal article" date="2009" name="Stand. Genomic Sci.">
        <title>Complete genome sequence of Stackebrandtia nassauensis type strain (LLR-40K-21).</title>
        <authorList>
            <person name="Munk C."/>
            <person name="Lapidus A."/>
            <person name="Copeland A."/>
            <person name="Jando M."/>
            <person name="Mayilraj S."/>
            <person name="Glavina Del Rio T."/>
            <person name="Nolan M."/>
            <person name="Chen F."/>
            <person name="Lucas S."/>
            <person name="Tice H."/>
            <person name="Cheng J.F."/>
            <person name="Han C."/>
            <person name="Detter J.C."/>
            <person name="Bruce D."/>
            <person name="Goodwin L."/>
            <person name="Chain P."/>
            <person name="Pitluck S."/>
            <person name="Goker M."/>
            <person name="Ovchinikova G."/>
            <person name="Pati A."/>
            <person name="Ivanova N."/>
            <person name="Mavromatis K."/>
            <person name="Chen A."/>
            <person name="Palaniappan K."/>
            <person name="Land M."/>
            <person name="Hauser L."/>
            <person name="Chang Y.J."/>
            <person name="Jeffries C.D."/>
            <person name="Bristow J."/>
            <person name="Eisen J.A."/>
            <person name="Markowitz V."/>
            <person name="Hugenholtz P."/>
            <person name="Kyrpides N.C."/>
            <person name="Klenk H.P."/>
        </authorList>
    </citation>
    <scope>NUCLEOTIDE SEQUENCE [LARGE SCALE GENOMIC DNA]</scope>
    <source>
        <strain evidence="11">DSM 44728 / CIP 108903 / NRRL B-16338 / NBRC 102104 / LLR-40K-21</strain>
    </source>
</reference>
<proteinExistence type="inferred from homology"/>
<evidence type="ECO:0000256" key="1">
    <source>
        <dbReference type="ARBA" id="ARBA00004811"/>
    </source>
</evidence>
<dbReference type="CDD" id="cd01556">
    <property type="entry name" value="EPSP_synthase"/>
    <property type="match status" value="1"/>
</dbReference>
<dbReference type="GO" id="GO:0009423">
    <property type="term" value="P:chorismate biosynthetic process"/>
    <property type="evidence" value="ECO:0007669"/>
    <property type="project" value="UniProtKB-UniRule"/>
</dbReference>
<dbReference type="EMBL" id="CP001778">
    <property type="protein sequence ID" value="ADD44827.1"/>
    <property type="molecule type" value="Genomic_DNA"/>
</dbReference>
<dbReference type="InterPro" id="IPR006264">
    <property type="entry name" value="EPSP_synthase"/>
</dbReference>
<dbReference type="SUPFAM" id="SSF55205">
    <property type="entry name" value="EPT/RTPC-like"/>
    <property type="match status" value="1"/>
</dbReference>
<dbReference type="InterPro" id="IPR036968">
    <property type="entry name" value="Enolpyruvate_Tfrase_sf"/>
</dbReference>
<feature type="binding site" evidence="8">
    <location>
        <position position="100"/>
    </location>
    <ligand>
        <name>phosphoenolpyruvate</name>
        <dbReference type="ChEBI" id="CHEBI:58702"/>
    </ligand>
</feature>
<feature type="binding site" evidence="8">
    <location>
        <position position="31"/>
    </location>
    <ligand>
        <name>3-phosphoshikimate</name>
        <dbReference type="ChEBI" id="CHEBI:145989"/>
    </ligand>
</feature>
<feature type="binding site" evidence="8">
    <location>
        <position position="202"/>
    </location>
    <ligand>
        <name>3-phosphoshikimate</name>
        <dbReference type="ChEBI" id="CHEBI:145989"/>
    </ligand>
</feature>
<evidence type="ECO:0000256" key="7">
    <source>
        <dbReference type="ARBA" id="ARBA00044633"/>
    </source>
</evidence>
<feature type="binding site" evidence="8">
    <location>
        <position position="128"/>
    </location>
    <ligand>
        <name>phosphoenolpyruvate</name>
        <dbReference type="ChEBI" id="CHEBI:58702"/>
    </ligand>
</feature>
<comment type="similarity">
    <text evidence="2 8">Belongs to the EPSP synthase family.</text>
</comment>
<comment type="caution">
    <text evidence="8">Lacks conserved residue(s) required for the propagation of feature annotation.</text>
</comment>
<dbReference type="GO" id="GO:0008652">
    <property type="term" value="P:amino acid biosynthetic process"/>
    <property type="evidence" value="ECO:0007669"/>
    <property type="project" value="UniProtKB-KW"/>
</dbReference>
<dbReference type="AlphaFoldDB" id="D3QBT8"/>
<dbReference type="PROSITE" id="PS00885">
    <property type="entry name" value="EPSP_SYNTHASE_2"/>
    <property type="match status" value="1"/>
</dbReference>
<dbReference type="FunFam" id="3.65.10.10:FF:000011">
    <property type="entry name" value="3-phosphoshikimate 1-carboxyvinyltransferase"/>
    <property type="match status" value="1"/>
</dbReference>
<feature type="binding site" evidence="8">
    <location>
        <position position="31"/>
    </location>
    <ligand>
        <name>phosphoenolpyruvate</name>
        <dbReference type="ChEBI" id="CHEBI:58702"/>
    </ligand>
</feature>
<dbReference type="EC" id="2.5.1.19" evidence="8"/>
<feature type="binding site" evidence="8">
    <location>
        <position position="175"/>
    </location>
    <ligand>
        <name>phosphoenolpyruvate</name>
        <dbReference type="ChEBI" id="CHEBI:58702"/>
    </ligand>
</feature>
<feature type="binding site" evidence="8">
    <location>
        <position position="344"/>
    </location>
    <ligand>
        <name>3-phosphoshikimate</name>
        <dbReference type="ChEBI" id="CHEBI:145989"/>
    </ligand>
</feature>
<protein>
    <recommendedName>
        <fullName evidence="8">3-phosphoshikimate 1-carboxyvinyltransferase</fullName>
        <ecNumber evidence="8">2.5.1.19</ecNumber>
    </recommendedName>
    <alternativeName>
        <fullName evidence="8">5-enolpyruvylshikimate-3-phosphate synthase</fullName>
        <shortName evidence="8">EPSP synthase</shortName>
        <shortName evidence="8">EPSPS</shortName>
    </alternativeName>
</protein>
<feature type="binding site" evidence="8">
    <location>
        <position position="348"/>
    </location>
    <ligand>
        <name>phosphoenolpyruvate</name>
        <dbReference type="ChEBI" id="CHEBI:58702"/>
    </ligand>
</feature>
<gene>
    <name evidence="8" type="primary">aroA</name>
    <name evidence="10" type="ordered locus">Snas_5192</name>
</gene>
<evidence type="ECO:0000256" key="2">
    <source>
        <dbReference type="ARBA" id="ARBA00009948"/>
    </source>
</evidence>
<feature type="binding site" evidence="8">
    <location>
        <position position="174"/>
    </location>
    <ligand>
        <name>3-phosphoshikimate</name>
        <dbReference type="ChEBI" id="CHEBI:145989"/>
    </ligand>
</feature>
<dbReference type="eggNOG" id="COG0128">
    <property type="taxonomic scope" value="Bacteria"/>
</dbReference>
<dbReference type="Pfam" id="PF00275">
    <property type="entry name" value="EPSP_synthase"/>
    <property type="match status" value="1"/>
</dbReference>
<comment type="function">
    <text evidence="8">Catalyzes the transfer of the enolpyruvyl moiety of phosphoenolpyruvate (PEP) to the 5-hydroxyl of shikimate-3-phosphate (S3P) to produce enolpyruvyl shikimate-3-phosphate and inorganic phosphate.</text>
</comment>
<keyword evidence="5 8" id="KW-0808">Transferase</keyword>
<feature type="binding site" evidence="8">
    <location>
        <position position="173"/>
    </location>
    <ligand>
        <name>3-phosphoshikimate</name>
        <dbReference type="ChEBI" id="CHEBI:145989"/>
    </ligand>
</feature>
<dbReference type="HOGENOM" id="CLU_024321_0_0_11"/>
<dbReference type="FunFam" id="3.65.10.10:FF:000010">
    <property type="entry name" value="3-phosphoshikimate 1-carboxyvinyltransferase"/>
    <property type="match status" value="1"/>
</dbReference>
<dbReference type="Gene3D" id="3.65.10.10">
    <property type="entry name" value="Enolpyruvate transferase domain"/>
    <property type="match status" value="2"/>
</dbReference>
<dbReference type="NCBIfam" id="TIGR01356">
    <property type="entry name" value="aroA"/>
    <property type="match status" value="1"/>
</dbReference>
<dbReference type="PROSITE" id="PS00104">
    <property type="entry name" value="EPSP_SYNTHASE_1"/>
    <property type="match status" value="1"/>
</dbReference>
<evidence type="ECO:0000256" key="6">
    <source>
        <dbReference type="ARBA" id="ARBA00023141"/>
    </source>
</evidence>
<keyword evidence="6 8" id="KW-0057">Aromatic amino acid biosynthesis</keyword>
<keyword evidence="11" id="KW-1185">Reference proteome</keyword>
<feature type="binding site" evidence="8">
    <location>
        <position position="389"/>
    </location>
    <ligand>
        <name>phosphoenolpyruvate</name>
        <dbReference type="ChEBI" id="CHEBI:58702"/>
    </ligand>
</feature>
<dbReference type="GO" id="GO:0009073">
    <property type="term" value="P:aromatic amino acid family biosynthetic process"/>
    <property type="evidence" value="ECO:0007669"/>
    <property type="project" value="UniProtKB-KW"/>
</dbReference>
<keyword evidence="4 8" id="KW-0028">Amino-acid biosynthesis</keyword>
<feature type="active site" description="Proton acceptor" evidence="8">
    <location>
        <position position="317"/>
    </location>
</feature>
<dbReference type="STRING" id="446470.Snas_5192"/>
<dbReference type="InterPro" id="IPR001986">
    <property type="entry name" value="Enolpyruvate_Tfrase_dom"/>
</dbReference>
<dbReference type="Proteomes" id="UP000000844">
    <property type="component" value="Chromosome"/>
</dbReference>
<dbReference type="OrthoDB" id="9809920at2"/>
<dbReference type="UniPathway" id="UPA00053">
    <property type="reaction ID" value="UER00089"/>
</dbReference>
<feature type="binding site" evidence="8">
    <location>
        <position position="32"/>
    </location>
    <ligand>
        <name>3-phosphoshikimate</name>
        <dbReference type="ChEBI" id="CHEBI:145989"/>
    </ligand>
</feature>
<dbReference type="HAMAP" id="MF_00210">
    <property type="entry name" value="EPSP_synth"/>
    <property type="match status" value="1"/>
</dbReference>
<dbReference type="GO" id="GO:0003866">
    <property type="term" value="F:3-phosphoshikimate 1-carboxyvinyltransferase activity"/>
    <property type="evidence" value="ECO:0007669"/>
    <property type="project" value="UniProtKB-UniRule"/>
</dbReference>
<evidence type="ECO:0000256" key="8">
    <source>
        <dbReference type="HAMAP-Rule" id="MF_00210"/>
    </source>
</evidence>
<feature type="binding site" evidence="8">
    <location>
        <position position="317"/>
    </location>
    <ligand>
        <name>3-phosphoshikimate</name>
        <dbReference type="ChEBI" id="CHEBI:145989"/>
    </ligand>
</feature>
<dbReference type="PANTHER" id="PTHR21090">
    <property type="entry name" value="AROM/DEHYDROQUINATE SYNTHASE"/>
    <property type="match status" value="1"/>
</dbReference>
<name>D3QBT8_STANL</name>
<evidence type="ECO:0000259" key="9">
    <source>
        <dbReference type="Pfam" id="PF00275"/>
    </source>
</evidence>